<evidence type="ECO:0000313" key="4">
    <source>
        <dbReference type="Proteomes" id="UP000291116"/>
    </source>
</evidence>
<sequence length="853" mass="95038">MVNNNEAGKNDATSLAGKLRIAIFLLSALSLFLSMVISQMHGSLLVAYHQDFESLMNVPKKSHPFGEKQPREQTQRKKEKKKRKRSPPTPAPASVHAETALAENGDIIITRVSRNAEGKLMRREMIRQKKTDSETGLGSLSDSSATPTKKASPATESSASQQEDAGTDTKRTTDPNEKLLPKHDTFVTNTAAADYDANPRSGGTFALMYPVGLPGGFRNQVMRFIGFLKTADGDGLTKMLLPTIVWSSRYDSKVDGERNKDSSSSSHLSSINPKVAFWPVPFDELFDVDHWNSYHHPSRNSTLNPSLPLLVSTVEGGGDSDGESESDHYNHTVCWRPKMDPNIISVEALEVNPKYNKTFSKSFVPLLTYRMLFEREAFMMAPLQNKVLEYLLGDTVIQRNKVDNRPLVENCTLPYAYGGINVAMWYWYVAMERRAPGVLPKNLGIDAPPLEHQPAPTRSQKRQNRNLHFPHDDEKSRYETRFVNTVNEALIPAKPWRDLADHCVVHHLGSGESNADTSGEEKNRGVGYIALHARVEPEMLSHKCGKDMEWNLTTILNLVETLALDYNSESGIGAAFNGTAMSENERDDGSPSLFNSFLGLGKQPTKASAAATPSFSIPATYSNPISASLRKELGNRRKLGGVFVAVGRDEMQHWDRWKGVADITKYNYETLNRRSLSYDDEGNELFTSSLEEEERNPTSTSATKSTRDSLPMFECGDGWVEHAFYASEERQRRLLSPQGIDSDSETRLHGLYKRYGPSPDGEKNALLPLPNNYFGDMLSSILNFWLAVNADIFVGAMKSSWSNDVWTMRYYQGKGDSNFQYTPTGGIVPIANNGLPPPHQNCADYKTGVVQQQ</sequence>
<feature type="compositionally biased region" description="Polar residues" evidence="1">
    <location>
        <begin position="134"/>
        <end position="164"/>
    </location>
</feature>
<proteinExistence type="predicted"/>
<feature type="compositionally biased region" description="Basic and acidic residues" evidence="1">
    <location>
        <begin position="119"/>
        <end position="133"/>
    </location>
</feature>
<feature type="compositionally biased region" description="Basic and acidic residues" evidence="1">
    <location>
        <begin position="167"/>
        <end position="184"/>
    </location>
</feature>
<reference evidence="3 4" key="1">
    <citation type="submission" date="2019-01" db="EMBL/GenBank/DDBJ databases">
        <authorList>
            <person name="Ferrante I. M."/>
        </authorList>
    </citation>
    <scope>NUCLEOTIDE SEQUENCE [LARGE SCALE GENOMIC DNA]</scope>
    <source>
        <strain evidence="3 4">B856</strain>
    </source>
</reference>
<name>A0A448YYS0_9STRA</name>
<keyword evidence="4" id="KW-1185">Reference proteome</keyword>
<feature type="region of interest" description="Disordered" evidence="1">
    <location>
        <begin position="119"/>
        <end position="184"/>
    </location>
</feature>
<keyword evidence="2" id="KW-0472">Membrane</keyword>
<evidence type="ECO:0000256" key="1">
    <source>
        <dbReference type="SAM" id="MobiDB-lite"/>
    </source>
</evidence>
<dbReference type="OrthoDB" id="48344at2759"/>
<feature type="region of interest" description="Disordered" evidence="1">
    <location>
        <begin position="59"/>
        <end position="100"/>
    </location>
</feature>
<feature type="region of interest" description="Disordered" evidence="1">
    <location>
        <begin position="687"/>
        <end position="707"/>
    </location>
</feature>
<keyword evidence="2" id="KW-0812">Transmembrane</keyword>
<dbReference type="Proteomes" id="UP000291116">
    <property type="component" value="Unassembled WGS sequence"/>
</dbReference>
<dbReference type="AlphaFoldDB" id="A0A448YYS0"/>
<feature type="region of interest" description="Disordered" evidence="1">
    <location>
        <begin position="446"/>
        <end position="471"/>
    </location>
</feature>
<keyword evidence="2" id="KW-1133">Transmembrane helix</keyword>
<evidence type="ECO:0000313" key="3">
    <source>
        <dbReference type="EMBL" id="VEU34953.1"/>
    </source>
</evidence>
<gene>
    <name evidence="3" type="ORF">PSNMU_V1.4_AUG-EV-PASAV3_0016750</name>
</gene>
<accession>A0A448YYS0</accession>
<evidence type="ECO:0000256" key="2">
    <source>
        <dbReference type="SAM" id="Phobius"/>
    </source>
</evidence>
<feature type="transmembrane region" description="Helical" evidence="2">
    <location>
        <begin position="21"/>
        <end position="48"/>
    </location>
</feature>
<dbReference type="EMBL" id="CAACVS010000044">
    <property type="protein sequence ID" value="VEU34953.1"/>
    <property type="molecule type" value="Genomic_DNA"/>
</dbReference>
<feature type="compositionally biased region" description="Basic residues" evidence="1">
    <location>
        <begin position="77"/>
        <end position="86"/>
    </location>
</feature>
<protein>
    <submittedName>
        <fullName evidence="3">Uncharacterized protein</fullName>
    </submittedName>
</protein>
<organism evidence="3 4">
    <name type="scientific">Pseudo-nitzschia multistriata</name>
    <dbReference type="NCBI Taxonomy" id="183589"/>
    <lineage>
        <taxon>Eukaryota</taxon>
        <taxon>Sar</taxon>
        <taxon>Stramenopiles</taxon>
        <taxon>Ochrophyta</taxon>
        <taxon>Bacillariophyta</taxon>
        <taxon>Bacillariophyceae</taxon>
        <taxon>Bacillariophycidae</taxon>
        <taxon>Bacillariales</taxon>
        <taxon>Bacillariaceae</taxon>
        <taxon>Pseudo-nitzschia</taxon>
    </lineage>
</organism>
<feature type="compositionally biased region" description="Basic and acidic residues" evidence="1">
    <location>
        <begin position="64"/>
        <end position="76"/>
    </location>
</feature>